<name>A0ABQ5Z7B5_9SPHN</name>
<reference evidence="2" key="1">
    <citation type="journal article" date="2019" name="Int. J. Syst. Evol. Microbiol.">
        <title>The Global Catalogue of Microorganisms (GCM) 10K type strain sequencing project: providing services to taxonomists for standard genome sequencing and annotation.</title>
        <authorList>
            <consortium name="The Broad Institute Genomics Platform"/>
            <consortium name="The Broad Institute Genome Sequencing Center for Infectious Disease"/>
            <person name="Wu L."/>
            <person name="Ma J."/>
        </authorList>
    </citation>
    <scope>NUCLEOTIDE SEQUENCE [LARGE SCALE GENOMIC DNA]</scope>
    <source>
        <strain evidence="2">NBRC 102146</strain>
    </source>
</reference>
<gene>
    <name evidence="1" type="ORF">GCM10007925_15800</name>
</gene>
<evidence type="ECO:0000313" key="2">
    <source>
        <dbReference type="Proteomes" id="UP001156703"/>
    </source>
</evidence>
<dbReference type="EMBL" id="BSOO01000014">
    <property type="protein sequence ID" value="GLR47867.1"/>
    <property type="molecule type" value="Genomic_DNA"/>
</dbReference>
<dbReference type="RefSeq" id="WP_029940944.1">
    <property type="nucleotide sequence ID" value="NZ_BSOO01000014.1"/>
</dbReference>
<proteinExistence type="predicted"/>
<comment type="caution">
    <text evidence="1">The sequence shown here is derived from an EMBL/GenBank/DDBJ whole genome shotgun (WGS) entry which is preliminary data.</text>
</comment>
<protein>
    <submittedName>
        <fullName evidence="1">Uncharacterized protein</fullName>
    </submittedName>
</protein>
<keyword evidence="2" id="KW-1185">Reference proteome</keyword>
<sequence>MSDSVTITLRELHCEAQSEEGGCEPYLFTSFYAVGADGSVKVTSPHHADVREAFANGVEAGATLPIPQEIGTCELPGGGSVGIVALVLDEDAGQVIAVDKAHEAFHRGIERQLNDGGKVDCETLLVEVKEAIAGTYEYSDLFKDQDDLLGIAVHPISGNGPFEVRLGTSDDDRFILRGDAN</sequence>
<organism evidence="1 2">
    <name type="scientific">Sphingomonas astaxanthinifaciens DSM 22298</name>
    <dbReference type="NCBI Taxonomy" id="1123267"/>
    <lineage>
        <taxon>Bacteria</taxon>
        <taxon>Pseudomonadati</taxon>
        <taxon>Pseudomonadota</taxon>
        <taxon>Alphaproteobacteria</taxon>
        <taxon>Sphingomonadales</taxon>
        <taxon>Sphingomonadaceae</taxon>
        <taxon>Sphingomonas</taxon>
    </lineage>
</organism>
<accession>A0ABQ5Z7B5</accession>
<evidence type="ECO:0000313" key="1">
    <source>
        <dbReference type="EMBL" id="GLR47867.1"/>
    </source>
</evidence>
<dbReference type="Proteomes" id="UP001156703">
    <property type="component" value="Unassembled WGS sequence"/>
</dbReference>